<evidence type="ECO:0000313" key="1">
    <source>
        <dbReference type="EMBL" id="THV75625.1"/>
    </source>
</evidence>
<name>A0A4S8SXE7_AURPU</name>
<comment type="caution">
    <text evidence="1">The sequence shown here is derived from an EMBL/GenBank/DDBJ whole genome shotgun (WGS) entry which is preliminary data.</text>
</comment>
<sequence length="126" mass="14286">MIEASCWSRTWRSLLNEFHDQYVGSTLKRDAQLGKNNVCEVDDMVAMERCVLDHSPWLHLPTDRLGRQSGDSGTLLLLSLMAMRFIVDCAHNYLLGVPAAREGKTPSKDDVSGLIQWHAGRNLQYR</sequence>
<dbReference type="AlphaFoldDB" id="A0A4S8SXE7"/>
<organism evidence="1 2">
    <name type="scientific">Aureobasidium pullulans</name>
    <name type="common">Black yeast</name>
    <name type="synonym">Pullularia pullulans</name>
    <dbReference type="NCBI Taxonomy" id="5580"/>
    <lineage>
        <taxon>Eukaryota</taxon>
        <taxon>Fungi</taxon>
        <taxon>Dikarya</taxon>
        <taxon>Ascomycota</taxon>
        <taxon>Pezizomycotina</taxon>
        <taxon>Dothideomycetes</taxon>
        <taxon>Dothideomycetidae</taxon>
        <taxon>Dothideales</taxon>
        <taxon>Saccotheciaceae</taxon>
        <taxon>Aureobasidium</taxon>
    </lineage>
</organism>
<protein>
    <submittedName>
        <fullName evidence="1">Uncharacterized protein</fullName>
    </submittedName>
</protein>
<gene>
    <name evidence="1" type="ORF">D6D28_01701</name>
</gene>
<dbReference type="Proteomes" id="UP000304951">
    <property type="component" value="Unassembled WGS sequence"/>
</dbReference>
<accession>A0A4S8SXE7</accession>
<dbReference type="EMBL" id="QZAF01000035">
    <property type="protein sequence ID" value="THV75625.1"/>
    <property type="molecule type" value="Genomic_DNA"/>
</dbReference>
<reference evidence="1 2" key="1">
    <citation type="submission" date="2018-10" db="EMBL/GenBank/DDBJ databases">
        <title>Fifty Aureobasidium pullulans genomes reveal a recombining polyextremotolerant generalist.</title>
        <authorList>
            <person name="Gostincar C."/>
            <person name="Turk M."/>
            <person name="Zajc J."/>
            <person name="Gunde-Cimerman N."/>
        </authorList>
    </citation>
    <scope>NUCLEOTIDE SEQUENCE [LARGE SCALE GENOMIC DNA]</scope>
    <source>
        <strain evidence="1 2">EXF-11900</strain>
    </source>
</reference>
<proteinExistence type="predicted"/>
<evidence type="ECO:0000313" key="2">
    <source>
        <dbReference type="Proteomes" id="UP000304951"/>
    </source>
</evidence>